<comment type="caution">
    <text evidence="1">The sequence shown here is derived from an EMBL/GenBank/DDBJ whole genome shotgun (WGS) entry which is preliminary data.</text>
</comment>
<keyword evidence="2" id="KW-1185">Reference proteome</keyword>
<evidence type="ECO:0000313" key="2">
    <source>
        <dbReference type="Proteomes" id="UP000091967"/>
    </source>
</evidence>
<accession>A0A1B8AJM9</accession>
<dbReference type="OMA" id="INITRTQ"/>
<reference evidence="1 2" key="1">
    <citation type="submission" date="2016-06" db="EMBL/GenBank/DDBJ databases">
        <title>Living apart together: crosstalk between the core and supernumerary genomes in a fungal plant pathogen.</title>
        <authorList>
            <person name="Vanheule A."/>
            <person name="Audenaert K."/>
            <person name="Warris S."/>
            <person name="Van De Geest H."/>
            <person name="Schijlen E."/>
            <person name="Hofte M."/>
            <person name="De Saeger S."/>
            <person name="Haesaert G."/>
            <person name="Waalwijk C."/>
            <person name="Van Der Lee T."/>
        </authorList>
    </citation>
    <scope>NUCLEOTIDE SEQUENCE [LARGE SCALE GENOMIC DNA]</scope>
    <source>
        <strain evidence="1 2">2516</strain>
    </source>
</reference>
<dbReference type="Proteomes" id="UP000091967">
    <property type="component" value="Unassembled WGS sequence"/>
</dbReference>
<gene>
    <name evidence="1" type="ORF">FPOA_06874</name>
</gene>
<organism evidence="1 2">
    <name type="scientific">Fusarium poae</name>
    <dbReference type="NCBI Taxonomy" id="36050"/>
    <lineage>
        <taxon>Eukaryota</taxon>
        <taxon>Fungi</taxon>
        <taxon>Dikarya</taxon>
        <taxon>Ascomycota</taxon>
        <taxon>Pezizomycotina</taxon>
        <taxon>Sordariomycetes</taxon>
        <taxon>Hypocreomycetidae</taxon>
        <taxon>Hypocreales</taxon>
        <taxon>Nectriaceae</taxon>
        <taxon>Fusarium</taxon>
    </lineage>
</organism>
<name>A0A1B8AJM9_FUSPO</name>
<proteinExistence type="predicted"/>
<evidence type="ECO:0000313" key="1">
    <source>
        <dbReference type="EMBL" id="OBS20506.1"/>
    </source>
</evidence>
<dbReference type="AlphaFoldDB" id="A0A1B8AJM9"/>
<dbReference type="EMBL" id="LYXU01000003">
    <property type="protein sequence ID" value="OBS20506.1"/>
    <property type="molecule type" value="Genomic_DNA"/>
</dbReference>
<sequence>METASLDSSWTLSRAKGFLAGLIYIDSTRTIVSENSTTSPMFSHNASQWIILQHVHSRLEETRHMLIGAMNSISLAHPDDTLNIFINPISFYRAAVSGFHNTLLGLPPTALGDVVALCAMSHTTSCFLHNSACNYLRFDPFSDFDLWRNAINNHEHRQAFDDLVKAACLDPYLTALASTYLEPQYNGMSNEALELFWDVDLATANSFSIGLDEQPSHIVGEGTQATTASTQVPDLQSLQGSPIVSNFAHFLEHCGEFPLILAGRGATVNEWNPIGTSKPDEPRCERRFKRLYIQYLQEGDSPDNTIIQGIISVVDNFVDLGYWRCVCEVRDYLLLVSKGMFPNDQVFLDFVELIQKSMDEVKNYIRSTTGVLCHICGKFVKHEKNDSSRLFDRGAKMGKEYRT</sequence>
<protein>
    <submittedName>
        <fullName evidence="1">Uncharacterized protein</fullName>
    </submittedName>
</protein>
<dbReference type="STRING" id="36050.A0A1B8AJM9"/>